<sequence>MNALSKTTLSLTVGLFMTPAFADIKEPNIQLNPISIKLQKRLDDTKMYLEDSNKRTETDLRGVLKEEPAIDFGGGMATSQWTTIRGVGQNQIDLKVDNVYADTRLFRYQGRFVLDPTLTKVVGIQKGTGSASAGIGATSGAIVAKTIEAKELLKDSPNNFGAKINVGHASNDGRSYGVAAFGKMDDFDALVAVSINDEEDYKAGKGYKNIEGSDKVWHSQVKQKSVLAKVGFDANPDHRFTVSHRHEEQSGWRALREQYDMSQSRLRVDEDRGLTPPQRAMGYVLTNEFAGMNVRRNPAVKTFYVKNANGDYVSGDVGNRIADRTNTIKTTNLEWSGKNMGVVDYADANIYHRVAKRASTPEDLTGRPLVSGATLTTQGANVNLNTEFKPFGVFANGYLLKYGINYRKQTATPHLLAPNFQEQQKTDAGVYVEGITDIGQLTLTTGLRYDHFSIDKMMSVGRPKTSHGQFNPSIGLIYQATPDLSFKASHHYATRSPRLYEPSIAGGLSVNIINFAKNIKPETARTSEIGFDYQHDNLAVKGTYFWQNIKDVHGYQGDNRTMSDMANVGKLKNRGYEVNAGYRLNDLTARFGLAHSKPSLVGDLKDDGTLFSVETGRTWTTSLAYQVNPKLTVGWRGRLVEDAYTPTGQGGGQSISGITRKGYRLHDVFANYQPFANDQFNVNVAVNNLTNENYTPHSQTATTNSLAGAGRDIRLSVNYTF</sequence>
<dbReference type="InterPro" id="IPR036942">
    <property type="entry name" value="Beta-barrel_TonB_sf"/>
</dbReference>
<keyword evidence="7 12" id="KW-0798">TonB box</keyword>
<dbReference type="RefSeq" id="WP_407068818.1">
    <property type="nucleotide sequence ID" value="NZ_JBJJXE010000004.1"/>
</dbReference>
<feature type="signal peptide" evidence="13">
    <location>
        <begin position="1"/>
        <end position="22"/>
    </location>
</feature>
<keyword evidence="9 10" id="KW-0998">Cell outer membrane</keyword>
<comment type="similarity">
    <text evidence="2 10 12">Belongs to the TonB-dependent receptor family.</text>
</comment>
<dbReference type="InterPro" id="IPR010917">
    <property type="entry name" value="TonB_rcpt_CS"/>
</dbReference>
<feature type="chain" id="PRO_5045184469" evidence="13">
    <location>
        <begin position="23"/>
        <end position="721"/>
    </location>
</feature>
<dbReference type="PROSITE" id="PS52016">
    <property type="entry name" value="TONB_DEPENDENT_REC_3"/>
    <property type="match status" value="1"/>
</dbReference>
<dbReference type="Proteomes" id="UP001624684">
    <property type="component" value="Unassembled WGS sequence"/>
</dbReference>
<feature type="domain" description="TonB-dependent receptor plug" evidence="15">
    <location>
        <begin position="50"/>
        <end position="141"/>
    </location>
</feature>
<evidence type="ECO:0000256" key="5">
    <source>
        <dbReference type="ARBA" id="ARBA00022692"/>
    </source>
</evidence>
<keyword evidence="4 10" id="KW-1134">Transmembrane beta strand</keyword>
<evidence type="ECO:0000256" key="7">
    <source>
        <dbReference type="ARBA" id="ARBA00023077"/>
    </source>
</evidence>
<feature type="short sequence motif" description="TonB C-terminal box" evidence="11">
    <location>
        <begin position="704"/>
        <end position="721"/>
    </location>
</feature>
<dbReference type="PANTHER" id="PTHR30069:SF41">
    <property type="entry name" value="HEME_HEMOPEXIN UTILIZATION PROTEIN C"/>
    <property type="match status" value="1"/>
</dbReference>
<keyword evidence="5 10" id="KW-0812">Transmembrane</keyword>
<dbReference type="InterPro" id="IPR037066">
    <property type="entry name" value="Plug_dom_sf"/>
</dbReference>
<dbReference type="Gene3D" id="2.170.130.10">
    <property type="entry name" value="TonB-dependent receptor, plug domain"/>
    <property type="match status" value="1"/>
</dbReference>
<evidence type="ECO:0000256" key="1">
    <source>
        <dbReference type="ARBA" id="ARBA00004571"/>
    </source>
</evidence>
<gene>
    <name evidence="16" type="ORF">ACJHVH_03715</name>
</gene>
<dbReference type="Pfam" id="PF00593">
    <property type="entry name" value="TonB_dep_Rec_b-barrel"/>
    <property type="match status" value="1"/>
</dbReference>
<keyword evidence="6 13" id="KW-0732">Signal</keyword>
<evidence type="ECO:0000256" key="3">
    <source>
        <dbReference type="ARBA" id="ARBA00022448"/>
    </source>
</evidence>
<dbReference type="InterPro" id="IPR039426">
    <property type="entry name" value="TonB-dep_rcpt-like"/>
</dbReference>
<evidence type="ECO:0000259" key="14">
    <source>
        <dbReference type="Pfam" id="PF00593"/>
    </source>
</evidence>
<evidence type="ECO:0000256" key="6">
    <source>
        <dbReference type="ARBA" id="ARBA00022729"/>
    </source>
</evidence>
<evidence type="ECO:0000256" key="11">
    <source>
        <dbReference type="PROSITE-ProRule" id="PRU10144"/>
    </source>
</evidence>
<evidence type="ECO:0000256" key="12">
    <source>
        <dbReference type="RuleBase" id="RU003357"/>
    </source>
</evidence>
<keyword evidence="17" id="KW-1185">Reference proteome</keyword>
<evidence type="ECO:0000259" key="15">
    <source>
        <dbReference type="Pfam" id="PF07715"/>
    </source>
</evidence>
<dbReference type="Gene3D" id="2.40.170.20">
    <property type="entry name" value="TonB-dependent receptor, beta-barrel domain"/>
    <property type="match status" value="1"/>
</dbReference>
<accession>A0ABW8U6N8</accession>
<dbReference type="PANTHER" id="PTHR30069">
    <property type="entry name" value="TONB-DEPENDENT OUTER MEMBRANE RECEPTOR"/>
    <property type="match status" value="1"/>
</dbReference>
<evidence type="ECO:0000256" key="4">
    <source>
        <dbReference type="ARBA" id="ARBA00022452"/>
    </source>
</evidence>
<evidence type="ECO:0000256" key="2">
    <source>
        <dbReference type="ARBA" id="ARBA00009810"/>
    </source>
</evidence>
<evidence type="ECO:0000313" key="17">
    <source>
        <dbReference type="Proteomes" id="UP001624684"/>
    </source>
</evidence>
<dbReference type="InterPro" id="IPR000531">
    <property type="entry name" value="Beta-barrel_TonB"/>
</dbReference>
<proteinExistence type="inferred from homology"/>
<evidence type="ECO:0000313" key="16">
    <source>
        <dbReference type="EMBL" id="MFL1732107.1"/>
    </source>
</evidence>
<evidence type="ECO:0000256" key="10">
    <source>
        <dbReference type="PROSITE-ProRule" id="PRU01360"/>
    </source>
</evidence>
<comment type="subcellular location">
    <subcellularLocation>
        <location evidence="1 10">Cell outer membrane</location>
        <topology evidence="1 10">Multi-pass membrane protein</topology>
    </subcellularLocation>
</comment>
<reference evidence="16 17" key="1">
    <citation type="submission" date="2024-11" db="EMBL/GenBank/DDBJ databases">
        <title>First Report of Moraxella oculi in Brazil in an Infectious Bovine Keratoconjunctivitis Outbreak.</title>
        <authorList>
            <person name="Carvalho C.V."/>
            <person name="Domingues R."/>
            <person name="Coutinho C."/>
            <person name="Honorio N.T.B.S."/>
            <person name="Faza D.R.L.R."/>
            <person name="Carvalho W.A."/>
            <person name="Machado A.B.F."/>
            <person name="Martins M.F."/>
            <person name="Gaspar E.B."/>
        </authorList>
    </citation>
    <scope>NUCLEOTIDE SEQUENCE [LARGE SCALE GENOMIC DNA]</scope>
    <source>
        <strain evidence="16 17">2117LE</strain>
    </source>
</reference>
<evidence type="ECO:0000256" key="9">
    <source>
        <dbReference type="ARBA" id="ARBA00023237"/>
    </source>
</evidence>
<protein>
    <submittedName>
        <fullName evidence="16">TonB-dependent receptor domain-containing protein</fullName>
    </submittedName>
</protein>
<comment type="caution">
    <text evidence="16">The sequence shown here is derived from an EMBL/GenBank/DDBJ whole genome shotgun (WGS) entry which is preliminary data.</text>
</comment>
<dbReference type="EMBL" id="JBJJXE010000004">
    <property type="protein sequence ID" value="MFL1732107.1"/>
    <property type="molecule type" value="Genomic_DNA"/>
</dbReference>
<dbReference type="PROSITE" id="PS01156">
    <property type="entry name" value="TONB_DEPENDENT_REC_2"/>
    <property type="match status" value="1"/>
</dbReference>
<keyword evidence="16" id="KW-0675">Receptor</keyword>
<evidence type="ECO:0000256" key="8">
    <source>
        <dbReference type="ARBA" id="ARBA00023136"/>
    </source>
</evidence>
<keyword evidence="8 10" id="KW-0472">Membrane</keyword>
<organism evidence="16 17">
    <name type="scientific">Moraxella oculi</name>
    <dbReference type="NCBI Taxonomy" id="2940516"/>
    <lineage>
        <taxon>Bacteria</taxon>
        <taxon>Pseudomonadati</taxon>
        <taxon>Pseudomonadota</taxon>
        <taxon>Gammaproteobacteria</taxon>
        <taxon>Moraxellales</taxon>
        <taxon>Moraxellaceae</taxon>
        <taxon>Moraxella</taxon>
    </lineage>
</organism>
<feature type="domain" description="TonB-dependent receptor-like beta-barrel" evidence="14">
    <location>
        <begin position="316"/>
        <end position="689"/>
    </location>
</feature>
<dbReference type="Pfam" id="PF07715">
    <property type="entry name" value="Plug"/>
    <property type="match status" value="1"/>
</dbReference>
<evidence type="ECO:0000256" key="13">
    <source>
        <dbReference type="SAM" id="SignalP"/>
    </source>
</evidence>
<name>A0ABW8U6N8_9GAMM</name>
<keyword evidence="3 10" id="KW-0813">Transport</keyword>
<dbReference type="InterPro" id="IPR012910">
    <property type="entry name" value="Plug_dom"/>
</dbReference>
<dbReference type="SUPFAM" id="SSF56935">
    <property type="entry name" value="Porins"/>
    <property type="match status" value="1"/>
</dbReference>